<sequence length="335" mass="36655">MSSSAPPSSATVSTSGHDEPRLRWWMAANYLNLDAPLVAIVWLALFAACRDVFVPFEAYKVLALAVWCVYTLDHLFDTKRKPSVEAMTGRHRFHRLWRIPLTGALAVAMVVGSNLALTQLPGQLVTGGLLVAGVVVLYLIHARAIAATNGAVLPKELLCGAIFAIGVSLPATVYAGTFTNIGAAGLLAPIIAMVQILKEPDVLFFAALCALNCIAIAVWEWQPDRVNDRAAITRFFPDIREILPRFIIILFGGALAFPLTSILFDQNYPEYYSVFFSCIAASAGLIGIIHWQRHRFKPDVLRVLADVALLTPIAAIPFIPRSIWSLLKIVFGFGW</sequence>
<dbReference type="Proteomes" id="UP000475117">
    <property type="component" value="Chromosome"/>
</dbReference>
<evidence type="ECO:0000313" key="1">
    <source>
        <dbReference type="EMBL" id="QQL45291.1"/>
    </source>
</evidence>
<organism evidence="1 2">
    <name type="scientific">Sulfuriroseicoccus oceanibius</name>
    <dbReference type="NCBI Taxonomy" id="2707525"/>
    <lineage>
        <taxon>Bacteria</taxon>
        <taxon>Pseudomonadati</taxon>
        <taxon>Verrucomicrobiota</taxon>
        <taxon>Verrucomicrobiia</taxon>
        <taxon>Verrucomicrobiales</taxon>
        <taxon>Verrucomicrobiaceae</taxon>
        <taxon>Sulfuriroseicoccus</taxon>
    </lineage>
</organism>
<keyword evidence="2" id="KW-1185">Reference proteome</keyword>
<proteinExistence type="predicted"/>
<dbReference type="RefSeq" id="WP_164363926.1">
    <property type="nucleotide sequence ID" value="NZ_CP066776.1"/>
</dbReference>
<evidence type="ECO:0000313" key="2">
    <source>
        <dbReference type="Proteomes" id="UP000475117"/>
    </source>
</evidence>
<reference evidence="1 2" key="1">
    <citation type="submission" date="2020-12" db="EMBL/GenBank/DDBJ databases">
        <title>Sulforoseuscoccus oceanibium gen. nov., sp. nov., a representative of the phylum Verrucomicrobia with special cytoplasmic membrane, and proposal of Sulforoseuscoccusaceae fam. nov.</title>
        <authorList>
            <person name="Xi F."/>
        </authorList>
    </citation>
    <scope>NUCLEOTIDE SEQUENCE [LARGE SCALE GENOMIC DNA]</scope>
    <source>
        <strain evidence="1 2">T37</strain>
    </source>
</reference>
<dbReference type="KEGG" id="soa:G3M56_001510"/>
<name>A0A6B3LB19_9BACT</name>
<dbReference type="EMBL" id="CP066776">
    <property type="protein sequence ID" value="QQL45291.1"/>
    <property type="molecule type" value="Genomic_DNA"/>
</dbReference>
<dbReference type="AlphaFoldDB" id="A0A6B3LB19"/>
<gene>
    <name evidence="1" type="ORF">G3M56_001510</name>
</gene>
<evidence type="ECO:0008006" key="3">
    <source>
        <dbReference type="Google" id="ProtNLM"/>
    </source>
</evidence>
<protein>
    <recommendedName>
        <fullName evidence="3">UbiA prenyltransferase</fullName>
    </recommendedName>
</protein>
<accession>A0A6B3LB19</accession>